<feature type="region of interest" description="Disordered" evidence="1">
    <location>
        <begin position="54"/>
        <end position="78"/>
    </location>
</feature>
<name>A0A4Y2KPQ5_ARAVE</name>
<keyword evidence="3" id="KW-1185">Reference proteome</keyword>
<proteinExistence type="predicted"/>
<evidence type="ECO:0000313" key="2">
    <source>
        <dbReference type="EMBL" id="GBN03627.1"/>
    </source>
</evidence>
<sequence length="110" mass="11853">MHPGASNATTVNTQPGNAVSVRKLKAQSASIVEKKATLAVCKVCKAIPVIRKPSTRQPGKSYAQAAADKNKKEKKTAEKEIENNAAKITDLAGLKDSLRVLKEVKMLLRE</sequence>
<dbReference type="AlphaFoldDB" id="A0A4Y2KPQ5"/>
<accession>A0A4Y2KPQ5</accession>
<organism evidence="2 3">
    <name type="scientific">Araneus ventricosus</name>
    <name type="common">Orbweaver spider</name>
    <name type="synonym">Epeira ventricosa</name>
    <dbReference type="NCBI Taxonomy" id="182803"/>
    <lineage>
        <taxon>Eukaryota</taxon>
        <taxon>Metazoa</taxon>
        <taxon>Ecdysozoa</taxon>
        <taxon>Arthropoda</taxon>
        <taxon>Chelicerata</taxon>
        <taxon>Arachnida</taxon>
        <taxon>Araneae</taxon>
        <taxon>Araneomorphae</taxon>
        <taxon>Entelegynae</taxon>
        <taxon>Araneoidea</taxon>
        <taxon>Araneidae</taxon>
        <taxon>Araneus</taxon>
    </lineage>
</organism>
<reference evidence="2 3" key="1">
    <citation type="journal article" date="2019" name="Sci. Rep.">
        <title>Orb-weaving spider Araneus ventricosus genome elucidates the spidroin gene catalogue.</title>
        <authorList>
            <person name="Kono N."/>
            <person name="Nakamura H."/>
            <person name="Ohtoshi R."/>
            <person name="Moran D.A.P."/>
            <person name="Shinohara A."/>
            <person name="Yoshida Y."/>
            <person name="Fujiwara M."/>
            <person name="Mori M."/>
            <person name="Tomita M."/>
            <person name="Arakawa K."/>
        </authorList>
    </citation>
    <scope>NUCLEOTIDE SEQUENCE [LARGE SCALE GENOMIC DNA]</scope>
</reference>
<comment type="caution">
    <text evidence="2">The sequence shown here is derived from an EMBL/GenBank/DDBJ whole genome shotgun (WGS) entry which is preliminary data.</text>
</comment>
<gene>
    <name evidence="2" type="ORF">AVEN_69993_1</name>
</gene>
<evidence type="ECO:0000313" key="3">
    <source>
        <dbReference type="Proteomes" id="UP000499080"/>
    </source>
</evidence>
<dbReference type="Proteomes" id="UP000499080">
    <property type="component" value="Unassembled WGS sequence"/>
</dbReference>
<feature type="compositionally biased region" description="Basic and acidic residues" evidence="1">
    <location>
        <begin position="68"/>
        <end position="78"/>
    </location>
</feature>
<evidence type="ECO:0000256" key="1">
    <source>
        <dbReference type="SAM" id="MobiDB-lite"/>
    </source>
</evidence>
<dbReference type="EMBL" id="BGPR01004813">
    <property type="protein sequence ID" value="GBN03627.1"/>
    <property type="molecule type" value="Genomic_DNA"/>
</dbReference>
<protein>
    <submittedName>
        <fullName evidence="2">Uncharacterized protein</fullName>
    </submittedName>
</protein>